<dbReference type="GeneID" id="28968069"/>
<protein>
    <recommendedName>
        <fullName evidence="3 8">Mediator of RNA polymerase II transcription subunit 6</fullName>
    </recommendedName>
    <alternativeName>
        <fullName evidence="7 8">Mediator complex subunit 6</fullName>
    </alternativeName>
</protein>
<evidence type="ECO:0000313" key="11">
    <source>
        <dbReference type="Proteomes" id="UP000078595"/>
    </source>
</evidence>
<evidence type="ECO:0000256" key="7">
    <source>
        <dbReference type="ARBA" id="ARBA00031259"/>
    </source>
</evidence>
<keyword evidence="5 8" id="KW-0804">Transcription</keyword>
<comment type="subunit">
    <text evidence="8">Component of the Mediator complex.</text>
</comment>
<evidence type="ECO:0000313" key="10">
    <source>
        <dbReference type="EMBL" id="WWC62061.1"/>
    </source>
</evidence>
<dbReference type="Gene3D" id="3.10.450.580">
    <property type="entry name" value="Mediator complex, subunit Med6"/>
    <property type="match status" value="1"/>
</dbReference>
<feature type="compositionally biased region" description="Low complexity" evidence="9">
    <location>
        <begin position="261"/>
        <end position="277"/>
    </location>
</feature>
<proteinExistence type="inferred from homology"/>
<keyword evidence="4 8" id="KW-0805">Transcription regulation</keyword>
<dbReference type="InterPro" id="IPR007018">
    <property type="entry name" value="Mediator_Med6"/>
</dbReference>
<sequence length="371" mass="40014">MAVPGDEIDQDLSHIHWSWPEAIAANPARSLANADLAMDYFAYSPFWDTKSNNSVLRTQRRVENPTYGHAEEKIELNAFKSGFEYIISHAQPPDLFVIQKREVEPSGRRDRVTGCWFVLHEKIYQSPTIYDVVSARLRNASYLISKTLNTLSESHPSSNPRTTTVWRSLPPEAEAEAEAEADTNTNGEAEVANGAEVVPEDIEKPHQKQTFDWNLYHSLQTTRSSLDSLDRLSKTKTSQVNPMEELKNIEAQISSQIGVFSNPSNTNNQHQNQSQPQGRAGSGSGSITTRSVRGMTPMSINLAGLASGMSPSSAGLGQTPNLGGLGVGVPSPRISGLGGIGGGLSPAAFSARAVSIAGNSPAPLSASYTQP</sequence>
<dbReference type="Pfam" id="PF04934">
    <property type="entry name" value="Med6"/>
    <property type="match status" value="1"/>
</dbReference>
<dbReference type="GO" id="GO:0016592">
    <property type="term" value="C:mediator complex"/>
    <property type="evidence" value="ECO:0007669"/>
    <property type="project" value="InterPro"/>
</dbReference>
<organism evidence="10 11">
    <name type="scientific">Kwoniella dejecticola CBS 10117</name>
    <dbReference type="NCBI Taxonomy" id="1296121"/>
    <lineage>
        <taxon>Eukaryota</taxon>
        <taxon>Fungi</taxon>
        <taxon>Dikarya</taxon>
        <taxon>Basidiomycota</taxon>
        <taxon>Agaricomycotina</taxon>
        <taxon>Tremellomycetes</taxon>
        <taxon>Tremellales</taxon>
        <taxon>Cryptococcaceae</taxon>
        <taxon>Kwoniella</taxon>
    </lineage>
</organism>
<comment type="function">
    <text evidence="8">Component of the Mediator complex, a coactivator involved in the regulated transcription of nearly all RNA polymerase II-dependent genes. Mediator functions as a bridge to convey information from gene-specific regulatory proteins to the basal RNA polymerase II transcription machinery. Mediator is recruited to promoters by direct interactions with regulatory proteins and serves as a scaffold for the assembly of a functional preinitiation complex with RNA polymerase II and the general transcription factors.</text>
</comment>
<evidence type="ECO:0000256" key="5">
    <source>
        <dbReference type="ARBA" id="ARBA00023163"/>
    </source>
</evidence>
<comment type="subcellular location">
    <subcellularLocation>
        <location evidence="1 8">Nucleus</location>
    </subcellularLocation>
</comment>
<reference evidence="10" key="2">
    <citation type="submission" date="2024-02" db="EMBL/GenBank/DDBJ databases">
        <title>Comparative genomics of Cryptococcus and Kwoniella reveals pathogenesis evolution and contrasting modes of karyotype evolution via chromosome fusion or intercentromeric recombination.</title>
        <authorList>
            <person name="Coelho M.A."/>
            <person name="David-Palma M."/>
            <person name="Shea T."/>
            <person name="Bowers K."/>
            <person name="McGinley-Smith S."/>
            <person name="Mohammad A.W."/>
            <person name="Gnirke A."/>
            <person name="Yurkov A.M."/>
            <person name="Nowrousian M."/>
            <person name="Sun S."/>
            <person name="Cuomo C.A."/>
            <person name="Heitman J."/>
        </authorList>
    </citation>
    <scope>NUCLEOTIDE SEQUENCE</scope>
    <source>
        <strain evidence="10">CBS 10117</strain>
    </source>
</reference>
<evidence type="ECO:0000256" key="3">
    <source>
        <dbReference type="ARBA" id="ARBA00020634"/>
    </source>
</evidence>
<dbReference type="EMBL" id="CP144534">
    <property type="protein sequence ID" value="WWC62061.1"/>
    <property type="molecule type" value="Genomic_DNA"/>
</dbReference>
<keyword evidence="11" id="KW-1185">Reference proteome</keyword>
<feature type="region of interest" description="Disordered" evidence="9">
    <location>
        <begin position="259"/>
        <end position="291"/>
    </location>
</feature>
<dbReference type="InterPro" id="IPR038566">
    <property type="entry name" value="Mediator_Med6_sf"/>
</dbReference>
<dbReference type="AlphaFoldDB" id="A0AAJ8MH74"/>
<keyword evidence="8" id="KW-0010">Activator</keyword>
<evidence type="ECO:0000256" key="6">
    <source>
        <dbReference type="ARBA" id="ARBA00023242"/>
    </source>
</evidence>
<dbReference type="GO" id="GO:0003712">
    <property type="term" value="F:transcription coregulator activity"/>
    <property type="evidence" value="ECO:0007669"/>
    <property type="project" value="InterPro"/>
</dbReference>
<reference evidence="10" key="1">
    <citation type="submission" date="2013-07" db="EMBL/GenBank/DDBJ databases">
        <authorList>
            <consortium name="The Broad Institute Genome Sequencing Platform"/>
            <person name="Cuomo C."/>
            <person name="Litvintseva A."/>
            <person name="Chen Y."/>
            <person name="Heitman J."/>
            <person name="Sun S."/>
            <person name="Springer D."/>
            <person name="Dromer F."/>
            <person name="Young S.K."/>
            <person name="Zeng Q."/>
            <person name="Gargeya S."/>
            <person name="Fitzgerald M."/>
            <person name="Abouelleil A."/>
            <person name="Alvarado L."/>
            <person name="Berlin A.M."/>
            <person name="Chapman S.B."/>
            <person name="Dewar J."/>
            <person name="Goldberg J."/>
            <person name="Griggs A."/>
            <person name="Gujja S."/>
            <person name="Hansen M."/>
            <person name="Howarth C."/>
            <person name="Imamovic A."/>
            <person name="Larimer J."/>
            <person name="McCowan C."/>
            <person name="Murphy C."/>
            <person name="Pearson M."/>
            <person name="Priest M."/>
            <person name="Roberts A."/>
            <person name="Saif S."/>
            <person name="Shea T."/>
            <person name="Sykes S."/>
            <person name="Wortman J."/>
            <person name="Nusbaum C."/>
            <person name="Birren B."/>
        </authorList>
    </citation>
    <scope>NUCLEOTIDE SEQUENCE</scope>
    <source>
        <strain evidence="10">CBS 10117</strain>
    </source>
</reference>
<gene>
    <name evidence="8" type="primary">MED6</name>
    <name evidence="10" type="ORF">I303_104650</name>
</gene>
<keyword evidence="6 8" id="KW-0539">Nucleus</keyword>
<evidence type="ECO:0000256" key="8">
    <source>
        <dbReference type="RuleBase" id="RU364143"/>
    </source>
</evidence>
<comment type="similarity">
    <text evidence="2 8">Belongs to the Mediator complex subunit 6 family.</text>
</comment>
<evidence type="ECO:0000256" key="4">
    <source>
        <dbReference type="ARBA" id="ARBA00023015"/>
    </source>
</evidence>
<name>A0AAJ8MH74_9TREE</name>
<accession>A0AAJ8MH74</accession>
<evidence type="ECO:0000256" key="2">
    <source>
        <dbReference type="ARBA" id="ARBA00007526"/>
    </source>
</evidence>
<dbReference type="GO" id="GO:0006357">
    <property type="term" value="P:regulation of transcription by RNA polymerase II"/>
    <property type="evidence" value="ECO:0007669"/>
    <property type="project" value="InterPro"/>
</dbReference>
<dbReference type="KEGG" id="kdj:28968069"/>
<dbReference type="Proteomes" id="UP000078595">
    <property type="component" value="Chromosome 5"/>
</dbReference>
<evidence type="ECO:0000256" key="1">
    <source>
        <dbReference type="ARBA" id="ARBA00004123"/>
    </source>
</evidence>
<evidence type="ECO:0000256" key="9">
    <source>
        <dbReference type="SAM" id="MobiDB-lite"/>
    </source>
</evidence>
<dbReference type="PANTHER" id="PTHR13104">
    <property type="entry name" value="MED-6-RELATED"/>
    <property type="match status" value="1"/>
</dbReference>